<accession>A0AAP0WYF3</accession>
<keyword evidence="3" id="KW-0547">Nucleotide-binding</keyword>
<evidence type="ECO:0000256" key="3">
    <source>
        <dbReference type="ARBA" id="ARBA00022741"/>
    </source>
</evidence>
<dbReference type="AlphaFoldDB" id="A0AAP0WYF3"/>
<organism evidence="5 6">
    <name type="scientific">Liquidambar formosana</name>
    <name type="common">Formosan gum</name>
    <dbReference type="NCBI Taxonomy" id="63359"/>
    <lineage>
        <taxon>Eukaryota</taxon>
        <taxon>Viridiplantae</taxon>
        <taxon>Streptophyta</taxon>
        <taxon>Embryophyta</taxon>
        <taxon>Tracheophyta</taxon>
        <taxon>Spermatophyta</taxon>
        <taxon>Magnoliopsida</taxon>
        <taxon>eudicotyledons</taxon>
        <taxon>Gunneridae</taxon>
        <taxon>Pentapetalae</taxon>
        <taxon>Saxifragales</taxon>
        <taxon>Altingiaceae</taxon>
        <taxon>Liquidambar</taxon>
    </lineage>
</organism>
<dbReference type="GO" id="GO:0005524">
    <property type="term" value="F:ATP binding"/>
    <property type="evidence" value="ECO:0007669"/>
    <property type="project" value="UniProtKB-KW"/>
</dbReference>
<evidence type="ECO:0000256" key="1">
    <source>
        <dbReference type="ARBA" id="ARBA00012220"/>
    </source>
</evidence>
<dbReference type="InterPro" id="IPR006336">
    <property type="entry name" value="GCS2"/>
</dbReference>
<evidence type="ECO:0000313" key="6">
    <source>
        <dbReference type="Proteomes" id="UP001415857"/>
    </source>
</evidence>
<comment type="caution">
    <text evidence="5">The sequence shown here is derived from an EMBL/GenBank/DDBJ whole genome shotgun (WGS) entry which is preliminary data.</text>
</comment>
<dbReference type="PANTHER" id="PTHR34378:SF1">
    <property type="entry name" value="GLUTAMATE--CYSTEINE LIGASE, CHLOROPLASTIC"/>
    <property type="match status" value="1"/>
</dbReference>
<sequence>MANNGKASILKETCFGLSSLSWNSAKTRRVGCKRGHRGIVVAASPSTEAAVIATEPLTKEDLVGHIASGCKPKEKWRIGTEHEKFGFEFGTLRPIKYEQIAALLNGVGKRFDWDKIMEDDHIIGLKQGMQRVALEPGGQFELRGAPVETLQQTCAEINLHLDQVKAVAEEMGIGFLGIGCQPKWKRKDIPMMPKVSLIPLLHHGDWIDVVHKCLQNQLGRLH</sequence>
<dbReference type="PANTHER" id="PTHR34378">
    <property type="entry name" value="GLUTAMATE--CYSTEINE LIGASE, CHLOROPLASTIC"/>
    <property type="match status" value="1"/>
</dbReference>
<keyword evidence="2" id="KW-0436">Ligase</keyword>
<evidence type="ECO:0000256" key="4">
    <source>
        <dbReference type="ARBA" id="ARBA00022840"/>
    </source>
</evidence>
<dbReference type="SUPFAM" id="SSF55931">
    <property type="entry name" value="Glutamine synthetase/guanido kinase"/>
    <property type="match status" value="1"/>
</dbReference>
<dbReference type="GO" id="GO:0004357">
    <property type="term" value="F:glutamate-cysteine ligase activity"/>
    <property type="evidence" value="ECO:0007669"/>
    <property type="project" value="UniProtKB-EC"/>
</dbReference>
<dbReference type="EMBL" id="JBBPBK010000007">
    <property type="protein sequence ID" value="KAK9281756.1"/>
    <property type="molecule type" value="Genomic_DNA"/>
</dbReference>
<dbReference type="InterPro" id="IPR035434">
    <property type="entry name" value="GCL_bact_plant"/>
</dbReference>
<dbReference type="InterPro" id="IPR014746">
    <property type="entry name" value="Gln_synth/guanido_kin_cat_dom"/>
</dbReference>
<dbReference type="Gene3D" id="3.30.590.20">
    <property type="match status" value="1"/>
</dbReference>
<gene>
    <name evidence="5" type="ORF">L1049_004661</name>
</gene>
<proteinExistence type="predicted"/>
<keyword evidence="4" id="KW-0067">ATP-binding</keyword>
<protein>
    <recommendedName>
        <fullName evidence="1">glutamate--cysteine ligase</fullName>
        <ecNumber evidence="1">6.3.2.2</ecNumber>
    </recommendedName>
</protein>
<dbReference type="GO" id="GO:0006750">
    <property type="term" value="P:glutathione biosynthetic process"/>
    <property type="evidence" value="ECO:0007669"/>
    <property type="project" value="InterPro"/>
</dbReference>
<dbReference type="Proteomes" id="UP001415857">
    <property type="component" value="Unassembled WGS sequence"/>
</dbReference>
<dbReference type="EC" id="6.3.2.2" evidence="1"/>
<reference evidence="5 6" key="1">
    <citation type="journal article" date="2024" name="Plant J.">
        <title>Genome sequences and population genomics reveal climatic adaptation and genomic divergence between two closely related sweetgum species.</title>
        <authorList>
            <person name="Xu W.Q."/>
            <person name="Ren C.Q."/>
            <person name="Zhang X.Y."/>
            <person name="Comes H.P."/>
            <person name="Liu X.H."/>
            <person name="Li Y.G."/>
            <person name="Kettle C.J."/>
            <person name="Jalonen R."/>
            <person name="Gaisberger H."/>
            <person name="Ma Y.Z."/>
            <person name="Qiu Y.X."/>
        </authorList>
    </citation>
    <scope>NUCLEOTIDE SEQUENCE [LARGE SCALE GENOMIC DNA]</scope>
    <source>
        <strain evidence="5">Hangzhou</strain>
    </source>
</reference>
<evidence type="ECO:0000256" key="2">
    <source>
        <dbReference type="ARBA" id="ARBA00022598"/>
    </source>
</evidence>
<keyword evidence="6" id="KW-1185">Reference proteome</keyword>
<evidence type="ECO:0000313" key="5">
    <source>
        <dbReference type="EMBL" id="KAK9281756.1"/>
    </source>
</evidence>
<dbReference type="Pfam" id="PF04107">
    <property type="entry name" value="GCS2"/>
    <property type="match status" value="1"/>
</dbReference>
<name>A0AAP0WYF3_LIQFO</name>